<dbReference type="PROSITE" id="PS50011">
    <property type="entry name" value="PROTEIN_KINASE_DOM"/>
    <property type="match status" value="1"/>
</dbReference>
<dbReference type="InterPro" id="IPR051931">
    <property type="entry name" value="PAK3-like"/>
</dbReference>
<evidence type="ECO:0000259" key="5">
    <source>
        <dbReference type="PROSITE" id="PS50011"/>
    </source>
</evidence>
<evidence type="ECO:0000256" key="2">
    <source>
        <dbReference type="ARBA" id="ARBA00012513"/>
    </source>
</evidence>
<dbReference type="AlphaFoldDB" id="A0A7K4RHI4"/>
<keyword evidence="6" id="KW-0418">Kinase</keyword>
<evidence type="ECO:0000256" key="4">
    <source>
        <dbReference type="ARBA" id="ARBA00022840"/>
    </source>
</evidence>
<keyword evidence="4" id="KW-0067">ATP-binding</keyword>
<dbReference type="EC" id="2.7.11.1" evidence="2"/>
<dbReference type="InterPro" id="IPR011009">
    <property type="entry name" value="Kinase-like_dom_sf"/>
</dbReference>
<dbReference type="SUPFAM" id="SSF56112">
    <property type="entry name" value="Protein kinase-like (PK-like)"/>
    <property type="match status" value="1"/>
</dbReference>
<dbReference type="InterPro" id="IPR008271">
    <property type="entry name" value="Ser/Thr_kinase_AS"/>
</dbReference>
<sequence length="91" mass="10374">LKALDFLHSNLLVHRDIKSENILLGMDGSVKLIDFGSCAWLWPWKKKRRTIIGNPFYMAPEMLRGDKYDTTVDIWALGIVALEMVDGPTQV</sequence>
<keyword evidence="3" id="KW-0547">Nucleotide-binding</keyword>
<dbReference type="PANTHER" id="PTHR45832">
    <property type="entry name" value="SERINE/THREONINE-PROTEIN KINASE SAMKA-RELATED-RELATED"/>
    <property type="match status" value="1"/>
</dbReference>
<evidence type="ECO:0000313" key="7">
    <source>
        <dbReference type="Proteomes" id="UP000556200"/>
    </source>
</evidence>
<dbReference type="Proteomes" id="UP000556200">
    <property type="component" value="Unassembled WGS sequence"/>
</dbReference>
<proteinExistence type="inferred from homology"/>
<dbReference type="InterPro" id="IPR000719">
    <property type="entry name" value="Prot_kinase_dom"/>
</dbReference>
<dbReference type="GO" id="GO:0005524">
    <property type="term" value="F:ATP binding"/>
    <property type="evidence" value="ECO:0007669"/>
    <property type="project" value="UniProtKB-KW"/>
</dbReference>
<organism evidence="6 7">
    <name type="scientific">Neopipo cinnamomea</name>
    <dbReference type="NCBI Taxonomy" id="456388"/>
    <lineage>
        <taxon>Eukaryota</taxon>
        <taxon>Metazoa</taxon>
        <taxon>Chordata</taxon>
        <taxon>Craniata</taxon>
        <taxon>Vertebrata</taxon>
        <taxon>Euteleostomi</taxon>
        <taxon>Archelosauria</taxon>
        <taxon>Archosauria</taxon>
        <taxon>Dinosauria</taxon>
        <taxon>Saurischia</taxon>
        <taxon>Theropoda</taxon>
        <taxon>Coelurosauria</taxon>
        <taxon>Aves</taxon>
        <taxon>Neognathae</taxon>
        <taxon>Neoaves</taxon>
        <taxon>Telluraves</taxon>
        <taxon>Australaves</taxon>
        <taxon>Passeriformes</taxon>
        <taxon>Tyrannidae</taxon>
        <taxon>Neopipo</taxon>
    </lineage>
</organism>
<comment type="caution">
    <text evidence="6">The sequence shown here is derived from an EMBL/GenBank/DDBJ whole genome shotgun (WGS) entry which is preliminary data.</text>
</comment>
<keyword evidence="6" id="KW-0808">Transferase</keyword>
<accession>A0A7K4RHI4</accession>
<feature type="non-terminal residue" evidence="6">
    <location>
        <position position="1"/>
    </location>
</feature>
<reference evidence="6 7" key="1">
    <citation type="submission" date="2019-09" db="EMBL/GenBank/DDBJ databases">
        <title>Bird 10,000 Genomes (B10K) Project - Family phase.</title>
        <authorList>
            <person name="Zhang G."/>
        </authorList>
    </citation>
    <scope>NUCLEOTIDE SEQUENCE [LARGE SCALE GENOMIC DNA]</scope>
    <source>
        <strain evidence="6">B10K-DU-004-15</strain>
        <tissue evidence="6">Mixed tissue sample</tissue>
    </source>
</reference>
<comment type="similarity">
    <text evidence="1">Belongs to the protein kinase superfamily. STE Ser/Thr protein kinase family. STE20 subfamily.</text>
</comment>
<dbReference type="Pfam" id="PF00069">
    <property type="entry name" value="Pkinase"/>
    <property type="match status" value="1"/>
</dbReference>
<feature type="non-terminal residue" evidence="6">
    <location>
        <position position="91"/>
    </location>
</feature>
<evidence type="ECO:0000256" key="1">
    <source>
        <dbReference type="ARBA" id="ARBA00008874"/>
    </source>
</evidence>
<keyword evidence="7" id="KW-1185">Reference proteome</keyword>
<dbReference type="GO" id="GO:0004674">
    <property type="term" value="F:protein serine/threonine kinase activity"/>
    <property type="evidence" value="ECO:0007669"/>
    <property type="project" value="UniProtKB-EC"/>
</dbReference>
<dbReference type="PANTHER" id="PTHR45832:SF22">
    <property type="entry name" value="SERINE_THREONINE-PROTEIN KINASE SAMKA-RELATED"/>
    <property type="match status" value="1"/>
</dbReference>
<feature type="domain" description="Protein kinase" evidence="5">
    <location>
        <begin position="1"/>
        <end position="91"/>
    </location>
</feature>
<dbReference type="Gene3D" id="1.10.510.10">
    <property type="entry name" value="Transferase(Phosphotransferase) domain 1"/>
    <property type="match status" value="1"/>
</dbReference>
<evidence type="ECO:0000313" key="6">
    <source>
        <dbReference type="EMBL" id="NWQ72710.1"/>
    </source>
</evidence>
<dbReference type="PROSITE" id="PS00108">
    <property type="entry name" value="PROTEIN_KINASE_ST"/>
    <property type="match status" value="1"/>
</dbReference>
<dbReference type="EMBL" id="VYZA01010302">
    <property type="protein sequence ID" value="NWQ72710.1"/>
    <property type="molecule type" value="Genomic_DNA"/>
</dbReference>
<evidence type="ECO:0000256" key="3">
    <source>
        <dbReference type="ARBA" id="ARBA00022741"/>
    </source>
</evidence>
<name>A0A7K4RHI4_9TYRA</name>
<protein>
    <recommendedName>
        <fullName evidence="2">non-specific serine/threonine protein kinase</fullName>
        <ecNumber evidence="2">2.7.11.1</ecNumber>
    </recommendedName>
</protein>
<gene>
    <name evidence="6" type="primary">Pak3_2</name>
    <name evidence="6" type="ORF">NEOCIN_R02755</name>
</gene>